<dbReference type="Proteomes" id="UP000581447">
    <property type="component" value="Unassembled WGS sequence"/>
</dbReference>
<dbReference type="Pfam" id="PF07277">
    <property type="entry name" value="SapC"/>
    <property type="match status" value="1"/>
</dbReference>
<comment type="caution">
    <text evidence="1">The sequence shown here is derived from an EMBL/GenBank/DDBJ whole genome shotgun (WGS) entry which is preliminary data.</text>
</comment>
<dbReference type="RefSeq" id="WP_183942290.1">
    <property type="nucleotide sequence ID" value="NZ_BAABBG010000003.1"/>
</dbReference>
<proteinExistence type="predicted"/>
<keyword evidence="2" id="KW-1185">Reference proteome</keyword>
<evidence type="ECO:0000313" key="1">
    <source>
        <dbReference type="EMBL" id="MBB3943985.1"/>
    </source>
</evidence>
<gene>
    <name evidence="1" type="ORF">GGR91_002254</name>
</gene>
<evidence type="ECO:0008006" key="3">
    <source>
        <dbReference type="Google" id="ProtNLM"/>
    </source>
</evidence>
<sequence>MTATQDNQTLPLFYRELTPLNSGVHQTWRTRTTDKASWMANQHAVPLTTEEFAKAQRSFPIIFSSADVPVPLALMGLNEGANVYVADDGAFNAEMYIPAYARRYPFLLARLEPGEDTLSLCVDPTSDLVGAFDDGEPLFDGAEPSERCKSILNFCEQFEVAALQTTAFVDLLVKHDLLTEGEFTIQREGDQQPSVYRGFKMVTDEKLNALPAKTLAALNQSGALRLIHMHQVSLGVVSDIFTLQTKPV</sequence>
<accession>A0A840B789</accession>
<dbReference type="EMBL" id="JACIEA010000004">
    <property type="protein sequence ID" value="MBB3943985.1"/>
    <property type="molecule type" value="Genomic_DNA"/>
</dbReference>
<dbReference type="AlphaFoldDB" id="A0A840B789"/>
<name>A0A840B789_9SPHN</name>
<evidence type="ECO:0000313" key="2">
    <source>
        <dbReference type="Proteomes" id="UP000581447"/>
    </source>
</evidence>
<organism evidence="1 2">
    <name type="scientific">Sphingorhabdus rigui</name>
    <dbReference type="NCBI Taxonomy" id="1282858"/>
    <lineage>
        <taxon>Bacteria</taxon>
        <taxon>Pseudomonadati</taxon>
        <taxon>Pseudomonadota</taxon>
        <taxon>Alphaproteobacteria</taxon>
        <taxon>Sphingomonadales</taxon>
        <taxon>Sphingomonadaceae</taxon>
        <taxon>Sphingorhabdus</taxon>
    </lineage>
</organism>
<dbReference type="InterPro" id="IPR010836">
    <property type="entry name" value="SapC"/>
</dbReference>
<protein>
    <recommendedName>
        <fullName evidence="3">Multidrug transporter</fullName>
    </recommendedName>
</protein>
<reference evidence="1 2" key="1">
    <citation type="submission" date="2020-08" db="EMBL/GenBank/DDBJ databases">
        <title>Genomic Encyclopedia of Type Strains, Phase IV (KMG-IV): sequencing the most valuable type-strain genomes for metagenomic binning, comparative biology and taxonomic classification.</title>
        <authorList>
            <person name="Goeker M."/>
        </authorList>
    </citation>
    <scope>NUCLEOTIDE SEQUENCE [LARGE SCALE GENOMIC DNA]</scope>
    <source>
        <strain evidence="1 2">DSM 29050</strain>
    </source>
</reference>